<dbReference type="SUPFAM" id="SSF53098">
    <property type="entry name" value="Ribonuclease H-like"/>
    <property type="match status" value="1"/>
</dbReference>
<accession>A0ABU1WTX4</accession>
<proteinExistence type="predicted"/>
<organism evidence="2 3">
    <name type="scientific">Hydrogenophaga palleronii</name>
    <dbReference type="NCBI Taxonomy" id="65655"/>
    <lineage>
        <taxon>Bacteria</taxon>
        <taxon>Pseudomonadati</taxon>
        <taxon>Pseudomonadota</taxon>
        <taxon>Betaproteobacteria</taxon>
        <taxon>Burkholderiales</taxon>
        <taxon>Comamonadaceae</taxon>
        <taxon>Hydrogenophaga</taxon>
    </lineage>
</organism>
<evidence type="ECO:0000313" key="2">
    <source>
        <dbReference type="EMBL" id="MDR7152753.1"/>
    </source>
</evidence>
<keyword evidence="3" id="KW-1185">Reference proteome</keyword>
<feature type="domain" description="Integrase catalytic" evidence="1">
    <location>
        <begin position="1"/>
        <end position="68"/>
    </location>
</feature>
<dbReference type="PANTHER" id="PTHR10948">
    <property type="entry name" value="TRANSPOSASE"/>
    <property type="match status" value="1"/>
</dbReference>
<dbReference type="Proteomes" id="UP001265700">
    <property type="component" value="Unassembled WGS sequence"/>
</dbReference>
<dbReference type="PANTHER" id="PTHR10948:SF23">
    <property type="entry name" value="TRANSPOSASE INSI FOR INSERTION SEQUENCE ELEMENT IS30A-RELATED"/>
    <property type="match status" value="1"/>
</dbReference>
<reference evidence="2 3" key="1">
    <citation type="submission" date="2023-07" db="EMBL/GenBank/DDBJ databases">
        <title>Sorghum-associated microbial communities from plants grown in Nebraska, USA.</title>
        <authorList>
            <person name="Schachtman D."/>
        </authorList>
    </citation>
    <scope>NUCLEOTIDE SEQUENCE [LARGE SCALE GENOMIC DNA]</scope>
    <source>
        <strain evidence="2 3">4249</strain>
    </source>
</reference>
<dbReference type="InterPro" id="IPR051917">
    <property type="entry name" value="Transposase-Integrase"/>
</dbReference>
<dbReference type="EMBL" id="JAVDWU010000014">
    <property type="protein sequence ID" value="MDR7152753.1"/>
    <property type="molecule type" value="Genomic_DNA"/>
</dbReference>
<evidence type="ECO:0000313" key="3">
    <source>
        <dbReference type="Proteomes" id="UP001265700"/>
    </source>
</evidence>
<sequence>MYCCDPHSPWQSGSNENTDGLVRQYLPKGTDLSIHSQEQLDGIADQINNRPRKGLGVRSPLAVYRELLLNSLQHSTLVH</sequence>
<comment type="caution">
    <text evidence="2">The sequence shown here is derived from an EMBL/GenBank/DDBJ whole genome shotgun (WGS) entry which is preliminary data.</text>
</comment>
<name>A0ABU1WTX4_9BURK</name>
<gene>
    <name evidence="2" type="ORF">J2W49_004731</name>
</gene>
<dbReference type="PROSITE" id="PS50994">
    <property type="entry name" value="INTEGRASE"/>
    <property type="match status" value="1"/>
</dbReference>
<dbReference type="InterPro" id="IPR012337">
    <property type="entry name" value="RNaseH-like_sf"/>
</dbReference>
<dbReference type="InterPro" id="IPR001584">
    <property type="entry name" value="Integrase_cat-core"/>
</dbReference>
<protein>
    <submittedName>
        <fullName evidence="2">IS30 family transposase</fullName>
    </submittedName>
</protein>
<evidence type="ECO:0000259" key="1">
    <source>
        <dbReference type="PROSITE" id="PS50994"/>
    </source>
</evidence>